<evidence type="ECO:0000313" key="11">
    <source>
        <dbReference type="Proteomes" id="UP000366872"/>
    </source>
</evidence>
<accession>A0A6C2U0I9</accession>
<dbReference type="PANTHER" id="PTHR42693:SF42">
    <property type="entry name" value="ARYLSULFATASE G"/>
    <property type="match status" value="1"/>
</dbReference>
<sequence length="452" mass="50018">MTMTKKALLVFAVAFGVCTGWCAELAAKPNVLVIYIDDMGWGDLGCYGGALAPTPRIDSIAAQGIRFDNGYVSSPVCGPSRVGLLTGRYPQHTGHDSNTTAKNPTSKLVLTEVTMAQRMKAGGYATGIIGKWHLGGGEAYLPPARGFDYAYGTISNPAEKTDGYHMFEGGGAADDPAEFPLTMPEYRKRALQFVEDNRDKPWLLYFSPNSVHGPLVASDKYLKAFDHLDNKRKAYAAMIAELDDAVGDLMDRLRSLGLEENTLIFVLSDNGGACKEADMGGLSGKKWLLWEGGIRVPFIAAWKGRIPPGRVSSEPVVQLDILPTALAAAGMENKPEWGLDGVNLLPMLEGKKALDERTLYWRFGTQYAVRHGDWKIVSAAYDEPPRLINLADDPAEDHDLSAQHPEKMEELQKQWDRWNATMPPPRWKDFRWNRPGEEKDASKFKLIRKKKD</sequence>
<dbReference type="Gene3D" id="3.30.1120.10">
    <property type="match status" value="1"/>
</dbReference>
<keyword evidence="6" id="KW-0106">Calcium</keyword>
<evidence type="ECO:0000256" key="8">
    <source>
        <dbReference type="SAM" id="SignalP"/>
    </source>
</evidence>
<feature type="domain" description="Sulfatase N-terminal" evidence="9">
    <location>
        <begin position="29"/>
        <end position="331"/>
    </location>
</feature>
<dbReference type="EMBL" id="CAAHFG010000001">
    <property type="protein sequence ID" value="VGO13111.1"/>
    <property type="molecule type" value="Genomic_DNA"/>
</dbReference>
<comment type="cofactor">
    <cofactor evidence="1">
        <name>Ca(2+)</name>
        <dbReference type="ChEBI" id="CHEBI:29108"/>
    </cofactor>
</comment>
<keyword evidence="5" id="KW-0378">Hydrolase</keyword>
<evidence type="ECO:0000256" key="3">
    <source>
        <dbReference type="ARBA" id="ARBA00022723"/>
    </source>
</evidence>
<dbReference type="Proteomes" id="UP000366872">
    <property type="component" value="Unassembled WGS sequence"/>
</dbReference>
<dbReference type="Pfam" id="PF00884">
    <property type="entry name" value="Sulfatase"/>
    <property type="match status" value="1"/>
</dbReference>
<name>A0A6C2U0I9_PONDE</name>
<feature type="compositionally biased region" description="Basic and acidic residues" evidence="7">
    <location>
        <begin position="426"/>
        <end position="443"/>
    </location>
</feature>
<dbReference type="GO" id="GO:0046872">
    <property type="term" value="F:metal ion binding"/>
    <property type="evidence" value="ECO:0007669"/>
    <property type="project" value="UniProtKB-KW"/>
</dbReference>
<comment type="similarity">
    <text evidence="2">Belongs to the sulfatase family.</text>
</comment>
<dbReference type="SUPFAM" id="SSF53649">
    <property type="entry name" value="Alkaline phosphatase-like"/>
    <property type="match status" value="1"/>
</dbReference>
<evidence type="ECO:0000256" key="1">
    <source>
        <dbReference type="ARBA" id="ARBA00001913"/>
    </source>
</evidence>
<keyword evidence="4 8" id="KW-0732">Signal</keyword>
<dbReference type="InterPro" id="IPR050738">
    <property type="entry name" value="Sulfatase"/>
</dbReference>
<feature type="signal peptide" evidence="8">
    <location>
        <begin position="1"/>
        <end position="22"/>
    </location>
</feature>
<gene>
    <name evidence="10" type="primary">atsA_81</name>
    <name evidence="10" type="ORF">PDESU_01665</name>
</gene>
<evidence type="ECO:0000313" key="10">
    <source>
        <dbReference type="EMBL" id="VGO13111.1"/>
    </source>
</evidence>
<dbReference type="InterPro" id="IPR024607">
    <property type="entry name" value="Sulfatase_CS"/>
</dbReference>
<dbReference type="RefSeq" id="WP_136078719.1">
    <property type="nucleotide sequence ID" value="NZ_CAAHFG010000001.1"/>
</dbReference>
<dbReference type="InterPro" id="IPR000917">
    <property type="entry name" value="Sulfatase_N"/>
</dbReference>
<proteinExistence type="inferred from homology"/>
<dbReference type="Gene3D" id="3.40.720.10">
    <property type="entry name" value="Alkaline Phosphatase, subunit A"/>
    <property type="match status" value="1"/>
</dbReference>
<evidence type="ECO:0000259" key="9">
    <source>
        <dbReference type="Pfam" id="PF00884"/>
    </source>
</evidence>
<protein>
    <submittedName>
        <fullName evidence="10">Arylsulfatase</fullName>
    </submittedName>
</protein>
<dbReference type="AlphaFoldDB" id="A0A6C2U0I9"/>
<dbReference type="PROSITE" id="PS00523">
    <property type="entry name" value="SULFATASE_1"/>
    <property type="match status" value="1"/>
</dbReference>
<dbReference type="PROSITE" id="PS00149">
    <property type="entry name" value="SULFATASE_2"/>
    <property type="match status" value="1"/>
</dbReference>
<organism evidence="10 11">
    <name type="scientific">Pontiella desulfatans</name>
    <dbReference type="NCBI Taxonomy" id="2750659"/>
    <lineage>
        <taxon>Bacteria</taxon>
        <taxon>Pseudomonadati</taxon>
        <taxon>Kiritimatiellota</taxon>
        <taxon>Kiritimatiellia</taxon>
        <taxon>Kiritimatiellales</taxon>
        <taxon>Pontiellaceae</taxon>
        <taxon>Pontiella</taxon>
    </lineage>
</organism>
<reference evidence="10 11" key="1">
    <citation type="submission" date="2019-04" db="EMBL/GenBank/DDBJ databases">
        <authorList>
            <person name="Van Vliet M D."/>
        </authorList>
    </citation>
    <scope>NUCLEOTIDE SEQUENCE [LARGE SCALE GENOMIC DNA]</scope>
    <source>
        <strain evidence="10 11">F1</strain>
    </source>
</reference>
<evidence type="ECO:0000256" key="6">
    <source>
        <dbReference type="ARBA" id="ARBA00022837"/>
    </source>
</evidence>
<keyword evidence="3" id="KW-0479">Metal-binding</keyword>
<keyword evidence="11" id="KW-1185">Reference proteome</keyword>
<evidence type="ECO:0000256" key="5">
    <source>
        <dbReference type="ARBA" id="ARBA00022801"/>
    </source>
</evidence>
<dbReference type="PANTHER" id="PTHR42693">
    <property type="entry name" value="ARYLSULFATASE FAMILY MEMBER"/>
    <property type="match status" value="1"/>
</dbReference>
<dbReference type="GO" id="GO:0004065">
    <property type="term" value="F:arylsulfatase activity"/>
    <property type="evidence" value="ECO:0007669"/>
    <property type="project" value="TreeGrafter"/>
</dbReference>
<feature type="chain" id="PRO_5028965745" evidence="8">
    <location>
        <begin position="23"/>
        <end position="452"/>
    </location>
</feature>
<evidence type="ECO:0000256" key="2">
    <source>
        <dbReference type="ARBA" id="ARBA00008779"/>
    </source>
</evidence>
<evidence type="ECO:0000256" key="4">
    <source>
        <dbReference type="ARBA" id="ARBA00022729"/>
    </source>
</evidence>
<dbReference type="InterPro" id="IPR017850">
    <property type="entry name" value="Alkaline_phosphatase_core_sf"/>
</dbReference>
<evidence type="ECO:0000256" key="7">
    <source>
        <dbReference type="SAM" id="MobiDB-lite"/>
    </source>
</evidence>
<feature type="region of interest" description="Disordered" evidence="7">
    <location>
        <begin position="418"/>
        <end position="452"/>
    </location>
</feature>